<comment type="pathway">
    <text evidence="1">Lipid metabolism.</text>
</comment>
<dbReference type="EC" id="2.3.1.51" evidence="7"/>
<feature type="domain" description="Phospholipid/glycerol acyltransferase" evidence="9">
    <location>
        <begin position="73"/>
        <end position="187"/>
    </location>
</feature>
<comment type="similarity">
    <text evidence="2 7">Belongs to the 1-acyl-sn-glycerol-3-phosphate acyltransferase family.</text>
</comment>
<evidence type="ECO:0000256" key="7">
    <source>
        <dbReference type="RuleBase" id="RU361267"/>
    </source>
</evidence>
<comment type="catalytic activity">
    <reaction evidence="7">
        <text>a 1-acyl-sn-glycero-3-phosphate + an acyl-CoA = a 1,2-diacyl-sn-glycero-3-phosphate + CoA</text>
        <dbReference type="Rhea" id="RHEA:19709"/>
        <dbReference type="ChEBI" id="CHEBI:57287"/>
        <dbReference type="ChEBI" id="CHEBI:57970"/>
        <dbReference type="ChEBI" id="CHEBI:58342"/>
        <dbReference type="ChEBI" id="CHEBI:58608"/>
        <dbReference type="EC" id="2.3.1.51"/>
    </reaction>
</comment>
<evidence type="ECO:0000256" key="4">
    <source>
        <dbReference type="ARBA" id="ARBA00022679"/>
    </source>
</evidence>
<organism evidence="10 11">
    <name type="scientific">Anaerovirgula multivorans</name>
    <dbReference type="NCBI Taxonomy" id="312168"/>
    <lineage>
        <taxon>Bacteria</taxon>
        <taxon>Bacillati</taxon>
        <taxon>Bacillota</taxon>
        <taxon>Clostridia</taxon>
        <taxon>Peptostreptococcales</taxon>
        <taxon>Natronincolaceae</taxon>
        <taxon>Anaerovirgula</taxon>
    </lineage>
</organism>
<keyword evidence="8" id="KW-0472">Membrane</keyword>
<dbReference type="SUPFAM" id="SSF69593">
    <property type="entry name" value="Glycerol-3-phosphate (1)-acyltransferase"/>
    <property type="match status" value="1"/>
</dbReference>
<dbReference type="InterPro" id="IPR004552">
    <property type="entry name" value="AGP_acyltrans"/>
</dbReference>
<dbReference type="Pfam" id="PF01553">
    <property type="entry name" value="Acyltransferase"/>
    <property type="match status" value="1"/>
</dbReference>
<evidence type="ECO:0000256" key="2">
    <source>
        <dbReference type="ARBA" id="ARBA00008655"/>
    </source>
</evidence>
<sequence length="239" mass="27350">MRTLIWMIYFWLYAIASIIYYPKINYYVKKGLIQERREFAHKFTANWARSLIALSGSKIEVTGIENIPSEGAVLFASNHQGNFDIPILMGYLQRPIGFIAKIELKKMPIISRWMKVIDCVFIDRKDIRQSLRVMTQAIDILKSGQSMVIFPEGSRSMGNEMTPFKPGSLKIAARSNTPIIPITIIGSYKMMESNNNRIQPAHVKVIISPAINPYQTEKTSDLTVTIHNIIKENLIKYTH</sequence>
<dbReference type="InterPro" id="IPR002123">
    <property type="entry name" value="Plipid/glycerol_acylTrfase"/>
</dbReference>
<dbReference type="SMART" id="SM00563">
    <property type="entry name" value="PlsC"/>
    <property type="match status" value="1"/>
</dbReference>
<dbReference type="PANTHER" id="PTHR10434">
    <property type="entry name" value="1-ACYL-SN-GLYCEROL-3-PHOSPHATE ACYLTRANSFERASE"/>
    <property type="match status" value="1"/>
</dbReference>
<dbReference type="RefSeq" id="WP_207652588.1">
    <property type="nucleotide sequence ID" value="NZ_FZOJ01000019.1"/>
</dbReference>
<comment type="domain">
    <text evidence="7">The HXXXXD motif is essential for acyltransferase activity and may constitute the binding site for the phosphate moiety of the glycerol-3-phosphate.</text>
</comment>
<evidence type="ECO:0000256" key="8">
    <source>
        <dbReference type="SAM" id="Phobius"/>
    </source>
</evidence>
<dbReference type="EMBL" id="FZOJ01000019">
    <property type="protein sequence ID" value="SNS73950.1"/>
    <property type="molecule type" value="Genomic_DNA"/>
</dbReference>
<dbReference type="GO" id="GO:0016020">
    <property type="term" value="C:membrane"/>
    <property type="evidence" value="ECO:0007669"/>
    <property type="project" value="InterPro"/>
</dbReference>
<evidence type="ECO:0000313" key="11">
    <source>
        <dbReference type="Proteomes" id="UP000198304"/>
    </source>
</evidence>
<keyword evidence="8" id="KW-1133">Transmembrane helix</keyword>
<dbReference type="AlphaFoldDB" id="A0A239GXS1"/>
<keyword evidence="11" id="KW-1185">Reference proteome</keyword>
<gene>
    <name evidence="10" type="ORF">SAMN05446037_101925</name>
</gene>
<proteinExistence type="inferred from homology"/>
<dbReference type="PANTHER" id="PTHR10434:SF64">
    <property type="entry name" value="1-ACYL-SN-GLYCEROL-3-PHOSPHATE ACYLTRANSFERASE-RELATED"/>
    <property type="match status" value="1"/>
</dbReference>
<reference evidence="10 11" key="1">
    <citation type="submission" date="2017-06" db="EMBL/GenBank/DDBJ databases">
        <authorList>
            <person name="Kim H.J."/>
            <person name="Triplett B.A."/>
        </authorList>
    </citation>
    <scope>NUCLEOTIDE SEQUENCE [LARGE SCALE GENOMIC DNA]</scope>
    <source>
        <strain evidence="10 11">SCA</strain>
    </source>
</reference>
<keyword evidence="5 7" id="KW-0443">Lipid metabolism</keyword>
<dbReference type="GO" id="GO:0006654">
    <property type="term" value="P:phosphatidic acid biosynthetic process"/>
    <property type="evidence" value="ECO:0007669"/>
    <property type="project" value="TreeGrafter"/>
</dbReference>
<evidence type="ECO:0000256" key="1">
    <source>
        <dbReference type="ARBA" id="ARBA00005189"/>
    </source>
</evidence>
<evidence type="ECO:0000256" key="3">
    <source>
        <dbReference type="ARBA" id="ARBA00022516"/>
    </source>
</evidence>
<protein>
    <recommendedName>
        <fullName evidence="7">1-acyl-sn-glycerol-3-phosphate acyltransferase</fullName>
        <ecNumber evidence="7">2.3.1.51</ecNumber>
    </recommendedName>
</protein>
<feature type="transmembrane region" description="Helical" evidence="8">
    <location>
        <begin position="6"/>
        <end position="28"/>
    </location>
</feature>
<keyword evidence="3 7" id="KW-0444">Lipid biosynthesis</keyword>
<dbReference type="CDD" id="cd07989">
    <property type="entry name" value="LPLAT_AGPAT-like"/>
    <property type="match status" value="1"/>
</dbReference>
<keyword evidence="7" id="KW-1208">Phospholipid metabolism</keyword>
<accession>A0A239GXS1</accession>
<dbReference type="Proteomes" id="UP000198304">
    <property type="component" value="Unassembled WGS sequence"/>
</dbReference>
<evidence type="ECO:0000256" key="6">
    <source>
        <dbReference type="ARBA" id="ARBA00023315"/>
    </source>
</evidence>
<name>A0A239GXS1_9FIRM</name>
<keyword evidence="6 7" id="KW-0012">Acyltransferase</keyword>
<keyword evidence="8" id="KW-0812">Transmembrane</keyword>
<dbReference type="GO" id="GO:0003841">
    <property type="term" value="F:1-acylglycerol-3-phosphate O-acyltransferase activity"/>
    <property type="evidence" value="ECO:0007669"/>
    <property type="project" value="UniProtKB-UniRule"/>
</dbReference>
<evidence type="ECO:0000259" key="9">
    <source>
        <dbReference type="SMART" id="SM00563"/>
    </source>
</evidence>
<evidence type="ECO:0000256" key="5">
    <source>
        <dbReference type="ARBA" id="ARBA00023098"/>
    </source>
</evidence>
<keyword evidence="4 7" id="KW-0808">Transferase</keyword>
<keyword evidence="7" id="KW-0594">Phospholipid biosynthesis</keyword>
<evidence type="ECO:0000313" key="10">
    <source>
        <dbReference type="EMBL" id="SNS73950.1"/>
    </source>
</evidence>
<dbReference type="NCBIfam" id="TIGR00530">
    <property type="entry name" value="AGP_acyltrn"/>
    <property type="match status" value="1"/>
</dbReference>